<keyword evidence="3" id="KW-0560">Oxidoreductase</keyword>
<dbReference type="PANTHER" id="PTHR43818:SF5">
    <property type="entry name" value="OXIDOREDUCTASE FAMILY PROTEIN"/>
    <property type="match status" value="1"/>
</dbReference>
<proteinExistence type="predicted"/>
<feature type="non-terminal residue" evidence="3">
    <location>
        <position position="1"/>
    </location>
</feature>
<dbReference type="EMBL" id="SNRY01006117">
    <property type="protein sequence ID" value="KAA6313306.1"/>
    <property type="molecule type" value="Genomic_DNA"/>
</dbReference>
<protein>
    <submittedName>
        <fullName evidence="3">Inositol 2-dehydrogenase</fullName>
        <ecNumber evidence="3">1.1.1.18</ecNumber>
    </submittedName>
</protein>
<evidence type="ECO:0000313" key="3">
    <source>
        <dbReference type="EMBL" id="KAA6313306.1"/>
    </source>
</evidence>
<dbReference type="InterPro" id="IPR050463">
    <property type="entry name" value="Gfo/Idh/MocA_oxidrdct_glycsds"/>
</dbReference>
<comment type="caution">
    <text evidence="3">The sequence shown here is derived from an EMBL/GenBank/DDBJ whole genome shotgun (WGS) entry which is preliminary data.</text>
</comment>
<dbReference type="SUPFAM" id="SSF51735">
    <property type="entry name" value="NAD(P)-binding Rossmann-fold domains"/>
    <property type="match status" value="1"/>
</dbReference>
<gene>
    <name evidence="3" type="ORF">EZS27_035901</name>
</gene>
<dbReference type="InterPro" id="IPR036291">
    <property type="entry name" value="NAD(P)-bd_dom_sf"/>
</dbReference>
<dbReference type="Gene3D" id="3.40.50.720">
    <property type="entry name" value="NAD(P)-binding Rossmann-like Domain"/>
    <property type="match status" value="1"/>
</dbReference>
<dbReference type="InterPro" id="IPR000683">
    <property type="entry name" value="Gfo/Idh/MocA-like_OxRdtase_N"/>
</dbReference>
<organism evidence="3">
    <name type="scientific">termite gut metagenome</name>
    <dbReference type="NCBI Taxonomy" id="433724"/>
    <lineage>
        <taxon>unclassified sequences</taxon>
        <taxon>metagenomes</taxon>
        <taxon>organismal metagenomes</taxon>
    </lineage>
</organism>
<accession>A0A5J4PUJ1</accession>
<feature type="domain" description="GFO/IDH/MocA-like oxidoreductase" evidence="2">
    <location>
        <begin position="128"/>
        <end position="254"/>
    </location>
</feature>
<dbReference type="InterPro" id="IPR055170">
    <property type="entry name" value="GFO_IDH_MocA-like_dom"/>
</dbReference>
<dbReference type="Pfam" id="PF22725">
    <property type="entry name" value="GFO_IDH_MocA_C3"/>
    <property type="match status" value="1"/>
</dbReference>
<dbReference type="SUPFAM" id="SSF55347">
    <property type="entry name" value="Glyceraldehyde-3-phosphate dehydrogenase-like, C-terminal domain"/>
    <property type="match status" value="1"/>
</dbReference>
<dbReference type="Pfam" id="PF01408">
    <property type="entry name" value="GFO_IDH_MocA"/>
    <property type="match status" value="1"/>
</dbReference>
<reference evidence="3" key="1">
    <citation type="submission" date="2019-03" db="EMBL/GenBank/DDBJ databases">
        <title>Single cell metagenomics reveals metabolic interactions within the superorganism composed of flagellate Streblomastix strix and complex community of Bacteroidetes bacteria on its surface.</title>
        <authorList>
            <person name="Treitli S.C."/>
            <person name="Kolisko M."/>
            <person name="Husnik F."/>
            <person name="Keeling P."/>
            <person name="Hampl V."/>
        </authorList>
    </citation>
    <scope>NUCLEOTIDE SEQUENCE</scope>
    <source>
        <strain evidence="3">STM</strain>
    </source>
</reference>
<feature type="domain" description="Gfo/Idh/MocA-like oxidoreductase N-terminal" evidence="1">
    <location>
        <begin position="40"/>
        <end position="104"/>
    </location>
</feature>
<dbReference type="Gene3D" id="3.30.360.10">
    <property type="entry name" value="Dihydrodipicolinate Reductase, domain 2"/>
    <property type="match status" value="1"/>
</dbReference>
<dbReference type="GO" id="GO:0000166">
    <property type="term" value="F:nucleotide binding"/>
    <property type="evidence" value="ECO:0007669"/>
    <property type="project" value="InterPro"/>
</dbReference>
<evidence type="ECO:0000259" key="1">
    <source>
        <dbReference type="Pfam" id="PF01408"/>
    </source>
</evidence>
<dbReference type="EC" id="1.1.1.18" evidence="3"/>
<sequence>GSNLSTIALGDVFPDRMEGCRKVLKEKCNNEVPDANCFIGFDAFKKVLAMDEIDVVLLCTPTFFRPEHFKAAVDAGKHIFMEKPCAVDPTGVRTVLAAAKTATAKGLTVITGTHKRHRRDYWEAYIQVRNGLIGDVINATAHGHQGGMWFKKRQPNWSDMEYCIRNWFNINWLSGGLFVDQTIHNIDVATWFLGQHPVRAVAFGGRARRFIGDTYDFQSVDYYYDNYKRMLATGRQIDGCDGNFSEQIYGSKGIAFLTDSKEEAKIQDYNGNILWQYDYAKMPVKNPYEQEHVHLVESIRLNKKINQAEALAYSCQIAILGCEAAYTGKSLTWNEMMSSSLRYGPETLELGALPDYHEGVVPIPGEAPAAL</sequence>
<name>A0A5J4PUJ1_9ZZZZ</name>
<dbReference type="GO" id="GO:0050112">
    <property type="term" value="F:inositol 2-dehydrogenase (NAD+) activity"/>
    <property type="evidence" value="ECO:0007669"/>
    <property type="project" value="UniProtKB-EC"/>
</dbReference>
<dbReference type="PANTHER" id="PTHR43818">
    <property type="entry name" value="BCDNA.GH03377"/>
    <property type="match status" value="1"/>
</dbReference>
<evidence type="ECO:0000259" key="2">
    <source>
        <dbReference type="Pfam" id="PF22725"/>
    </source>
</evidence>
<dbReference type="AlphaFoldDB" id="A0A5J4PUJ1"/>